<evidence type="ECO:0000256" key="1">
    <source>
        <dbReference type="ARBA" id="ARBA00023002"/>
    </source>
</evidence>
<organism evidence="3 4">
    <name type="scientific">Byssothecium circinans</name>
    <dbReference type="NCBI Taxonomy" id="147558"/>
    <lineage>
        <taxon>Eukaryota</taxon>
        <taxon>Fungi</taxon>
        <taxon>Dikarya</taxon>
        <taxon>Ascomycota</taxon>
        <taxon>Pezizomycotina</taxon>
        <taxon>Dothideomycetes</taxon>
        <taxon>Pleosporomycetidae</taxon>
        <taxon>Pleosporales</taxon>
        <taxon>Massarineae</taxon>
        <taxon>Massarinaceae</taxon>
        <taxon>Byssothecium</taxon>
    </lineage>
</organism>
<dbReference type="Pfam" id="PF04030">
    <property type="entry name" value="ALO"/>
    <property type="match status" value="1"/>
</dbReference>
<keyword evidence="1" id="KW-0560">Oxidoreductase</keyword>
<protein>
    <submittedName>
        <fullName evidence="3">FAD/FMN-containing dehydrogenase</fullName>
    </submittedName>
</protein>
<gene>
    <name evidence="3" type="ORF">CC80DRAFT_585140</name>
</gene>
<dbReference type="GO" id="GO:0003885">
    <property type="term" value="F:D-arabinono-1,4-lactone oxidase activity"/>
    <property type="evidence" value="ECO:0007669"/>
    <property type="project" value="InterPro"/>
</dbReference>
<evidence type="ECO:0000313" key="3">
    <source>
        <dbReference type="EMBL" id="KAF1948314.1"/>
    </source>
</evidence>
<reference evidence="3" key="1">
    <citation type="journal article" date="2020" name="Stud. Mycol.">
        <title>101 Dothideomycetes genomes: a test case for predicting lifestyles and emergence of pathogens.</title>
        <authorList>
            <person name="Haridas S."/>
            <person name="Albert R."/>
            <person name="Binder M."/>
            <person name="Bloem J."/>
            <person name="Labutti K."/>
            <person name="Salamov A."/>
            <person name="Andreopoulos B."/>
            <person name="Baker S."/>
            <person name="Barry K."/>
            <person name="Bills G."/>
            <person name="Bluhm B."/>
            <person name="Cannon C."/>
            <person name="Castanera R."/>
            <person name="Culley D."/>
            <person name="Daum C."/>
            <person name="Ezra D."/>
            <person name="Gonzalez J."/>
            <person name="Henrissat B."/>
            <person name="Kuo A."/>
            <person name="Liang C."/>
            <person name="Lipzen A."/>
            <person name="Lutzoni F."/>
            <person name="Magnuson J."/>
            <person name="Mondo S."/>
            <person name="Nolan M."/>
            <person name="Ohm R."/>
            <person name="Pangilinan J."/>
            <person name="Park H.-J."/>
            <person name="Ramirez L."/>
            <person name="Alfaro M."/>
            <person name="Sun H."/>
            <person name="Tritt A."/>
            <person name="Yoshinaga Y."/>
            <person name="Zwiers L.-H."/>
            <person name="Turgeon B."/>
            <person name="Goodwin S."/>
            <person name="Spatafora J."/>
            <person name="Crous P."/>
            <person name="Grigoriev I."/>
        </authorList>
    </citation>
    <scope>NUCLEOTIDE SEQUENCE</scope>
    <source>
        <strain evidence="3">CBS 675.92</strain>
    </source>
</reference>
<evidence type="ECO:0000313" key="4">
    <source>
        <dbReference type="Proteomes" id="UP000800035"/>
    </source>
</evidence>
<dbReference type="GO" id="GO:0016020">
    <property type="term" value="C:membrane"/>
    <property type="evidence" value="ECO:0007669"/>
    <property type="project" value="InterPro"/>
</dbReference>
<proteinExistence type="predicted"/>
<dbReference type="Proteomes" id="UP000800035">
    <property type="component" value="Unassembled WGS sequence"/>
</dbReference>
<name>A0A6A5T851_9PLEO</name>
<evidence type="ECO:0000259" key="2">
    <source>
        <dbReference type="Pfam" id="PF04030"/>
    </source>
</evidence>
<accession>A0A6A5T851</accession>
<dbReference type="OrthoDB" id="371463at2759"/>
<dbReference type="EMBL" id="ML977063">
    <property type="protein sequence ID" value="KAF1948314.1"/>
    <property type="molecule type" value="Genomic_DNA"/>
</dbReference>
<dbReference type="InterPro" id="IPR007173">
    <property type="entry name" value="ALO_C"/>
</dbReference>
<dbReference type="AlphaFoldDB" id="A0A6A5T851"/>
<keyword evidence="4" id="KW-1185">Reference proteome</keyword>
<sequence>MFDFPTFKPTVGDGLRFNEPFYHRLAEDLIREFPCRPHWTKNTREVFELAREKLDASHLARFKAVRERFDPKGMYKSVVGDILGLYN</sequence>
<feature type="domain" description="D-arabinono-1,4-lactone oxidase C-terminal" evidence="2">
    <location>
        <begin position="22"/>
        <end position="76"/>
    </location>
</feature>